<gene>
    <name evidence="4 6" type="primary">truD</name>
    <name evidence="6" type="ORF">E1H14_07580</name>
</gene>
<evidence type="ECO:0000259" key="5">
    <source>
        <dbReference type="PROSITE" id="PS50984"/>
    </source>
</evidence>
<comment type="similarity">
    <text evidence="1 4">Belongs to the pseudouridine synthase TruD family.</text>
</comment>
<comment type="function">
    <text evidence="4">Responsible for synthesis of pseudouridine from uracil-13 in transfer RNAs.</text>
</comment>
<accession>A0A5A9W296</accession>
<dbReference type="CDD" id="cd02575">
    <property type="entry name" value="PseudoU_synth_EcTruD"/>
    <property type="match status" value="1"/>
</dbReference>
<proteinExistence type="inferred from homology"/>
<dbReference type="Gene3D" id="3.30.2350.20">
    <property type="entry name" value="TruD, catalytic domain"/>
    <property type="match status" value="1"/>
</dbReference>
<evidence type="ECO:0000313" key="6">
    <source>
        <dbReference type="EMBL" id="KAA0874683.1"/>
    </source>
</evidence>
<dbReference type="InterPro" id="IPR001656">
    <property type="entry name" value="PsdUridine_synth_TruD"/>
</dbReference>
<dbReference type="GO" id="GO:0003723">
    <property type="term" value="F:RNA binding"/>
    <property type="evidence" value="ECO:0007669"/>
    <property type="project" value="InterPro"/>
</dbReference>
<dbReference type="NCBIfam" id="TIGR00094">
    <property type="entry name" value="tRNA_TruD_broad"/>
    <property type="match status" value="1"/>
</dbReference>
<dbReference type="HAMAP" id="MF_01082">
    <property type="entry name" value="TruD"/>
    <property type="match status" value="1"/>
</dbReference>
<dbReference type="Proteomes" id="UP000325302">
    <property type="component" value="Unassembled WGS sequence"/>
</dbReference>
<evidence type="ECO:0000256" key="3">
    <source>
        <dbReference type="ARBA" id="ARBA00023235"/>
    </source>
</evidence>
<evidence type="ECO:0000256" key="2">
    <source>
        <dbReference type="ARBA" id="ARBA00022694"/>
    </source>
</evidence>
<name>A0A5A9W296_9GAMM</name>
<dbReference type="InterPro" id="IPR043165">
    <property type="entry name" value="TruD_insert_sf"/>
</dbReference>
<protein>
    <recommendedName>
        <fullName evidence="4">tRNA pseudouridine synthase D</fullName>
        <ecNumber evidence="4">5.4.99.27</ecNumber>
    </recommendedName>
    <alternativeName>
        <fullName evidence="4">tRNA pseudouridine(13) synthase</fullName>
    </alternativeName>
    <alternativeName>
        <fullName evidence="4">tRNA pseudouridylate synthase D</fullName>
    </alternativeName>
    <alternativeName>
        <fullName evidence="4">tRNA-uridine isomerase D</fullName>
    </alternativeName>
</protein>
<evidence type="ECO:0000256" key="1">
    <source>
        <dbReference type="ARBA" id="ARBA00007953"/>
    </source>
</evidence>
<feature type="domain" description="TRUD" evidence="5">
    <location>
        <begin position="160"/>
        <end position="307"/>
    </location>
</feature>
<dbReference type="RefSeq" id="WP_149390864.1">
    <property type="nucleotide sequence ID" value="NZ_SMRS01000005.1"/>
</dbReference>
<keyword evidence="2 4" id="KW-0819">tRNA processing</keyword>
<dbReference type="EC" id="5.4.99.27" evidence="4"/>
<comment type="caution">
    <text evidence="6">The sequence shown here is derived from an EMBL/GenBank/DDBJ whole genome shotgun (WGS) entry which is preliminary data.</text>
</comment>
<dbReference type="EMBL" id="SMRS01000005">
    <property type="protein sequence ID" value="KAA0874683.1"/>
    <property type="molecule type" value="Genomic_DNA"/>
</dbReference>
<dbReference type="Gene3D" id="3.30.2340.10">
    <property type="entry name" value="TruD, insertion domain"/>
    <property type="match status" value="1"/>
</dbReference>
<dbReference type="AlphaFoldDB" id="A0A5A9W296"/>
<keyword evidence="3 4" id="KW-0413">Isomerase</keyword>
<evidence type="ECO:0000256" key="4">
    <source>
        <dbReference type="HAMAP-Rule" id="MF_01082"/>
    </source>
</evidence>
<dbReference type="InterPro" id="IPR020103">
    <property type="entry name" value="PsdUridine_synth_cat_dom_sf"/>
</dbReference>
<dbReference type="InterPro" id="IPR050170">
    <property type="entry name" value="TruD_pseudoU_synthase"/>
</dbReference>
<reference evidence="6 7" key="1">
    <citation type="submission" date="2019-03" db="EMBL/GenBank/DDBJ databases">
        <title>Nitrincola sp. nov. isolated from an Indian soda lake.</title>
        <authorList>
            <person name="Joshi A."/>
            <person name="Thite S.V."/>
            <person name="Joseph N."/>
            <person name="Dhotre D."/>
            <person name="Moorthy M."/>
            <person name="Shouche Y.S."/>
        </authorList>
    </citation>
    <scope>NUCLEOTIDE SEQUENCE [LARGE SCALE GENOMIC DNA]</scope>
    <source>
        <strain evidence="6 7">MEB193</strain>
    </source>
</reference>
<sequence>MTLVAQLQARPEAYLYGEPQAEALIRHQPEDFRVDEILGFEPEGEGEHLFLQIEKIGENTDWVARQLAKFMGANPREIGYAGKKDRHAITTQWFSVKHPIKAPNPSWGLFNSPTIRVLQQVRHSRKLKLGSLQGNRFSIRLREVTHPQEVLQRCALLEQGVPNYFGEQRFGHQLGNLIKGEAMLAGQLKERQSHKRGLYISALRSALFNQVVSERIQQGRWSQVQFGDVLMLNGSQSCFLATDDLLELEQRLYQQDVHLTAPMWGVGPLMTQAEVAEQEARLAQDWSVWTQGLEGLGLKQERRAMRLVPQALQVERIGEQDLLLSFTLTSGAFATSVLRECVKVRNERSSLDHE</sequence>
<dbReference type="InterPro" id="IPR011760">
    <property type="entry name" value="PsdUridine_synth_TruD_insert"/>
</dbReference>
<keyword evidence="7" id="KW-1185">Reference proteome</keyword>
<dbReference type="PANTHER" id="PTHR47811">
    <property type="entry name" value="TRNA PSEUDOURIDINE SYNTHASE D"/>
    <property type="match status" value="1"/>
</dbReference>
<comment type="catalytic activity">
    <reaction evidence="4">
        <text>uridine(13) in tRNA = pseudouridine(13) in tRNA</text>
        <dbReference type="Rhea" id="RHEA:42540"/>
        <dbReference type="Rhea" id="RHEA-COMP:10105"/>
        <dbReference type="Rhea" id="RHEA-COMP:10106"/>
        <dbReference type="ChEBI" id="CHEBI:65314"/>
        <dbReference type="ChEBI" id="CHEBI:65315"/>
        <dbReference type="EC" id="5.4.99.27"/>
    </reaction>
</comment>
<dbReference type="InterPro" id="IPR020119">
    <property type="entry name" value="PsdUridine_synth_TruD_CS"/>
</dbReference>
<dbReference type="GO" id="GO:0005829">
    <property type="term" value="C:cytosol"/>
    <property type="evidence" value="ECO:0007669"/>
    <property type="project" value="TreeGrafter"/>
</dbReference>
<dbReference type="PANTHER" id="PTHR47811:SF1">
    <property type="entry name" value="TRNA PSEUDOURIDINE SYNTHASE D"/>
    <property type="match status" value="1"/>
</dbReference>
<dbReference type="SUPFAM" id="SSF55120">
    <property type="entry name" value="Pseudouridine synthase"/>
    <property type="match status" value="1"/>
</dbReference>
<dbReference type="PROSITE" id="PS01268">
    <property type="entry name" value="UPF0024"/>
    <property type="match status" value="1"/>
</dbReference>
<organism evidence="6 7">
    <name type="scientific">Nitrincola tapanii</name>
    <dbReference type="NCBI Taxonomy" id="1708751"/>
    <lineage>
        <taxon>Bacteria</taxon>
        <taxon>Pseudomonadati</taxon>
        <taxon>Pseudomonadota</taxon>
        <taxon>Gammaproteobacteria</taxon>
        <taxon>Oceanospirillales</taxon>
        <taxon>Oceanospirillaceae</taxon>
        <taxon>Nitrincola</taxon>
    </lineage>
</organism>
<dbReference type="Pfam" id="PF01142">
    <property type="entry name" value="TruD"/>
    <property type="match status" value="1"/>
</dbReference>
<dbReference type="GO" id="GO:0031119">
    <property type="term" value="P:tRNA pseudouridine synthesis"/>
    <property type="evidence" value="ECO:0007669"/>
    <property type="project" value="UniProtKB-UniRule"/>
</dbReference>
<dbReference type="GO" id="GO:0160150">
    <property type="term" value="F:tRNA pseudouridine(13) synthase activity"/>
    <property type="evidence" value="ECO:0007669"/>
    <property type="project" value="UniProtKB-EC"/>
</dbReference>
<evidence type="ECO:0000313" key="7">
    <source>
        <dbReference type="Proteomes" id="UP000325302"/>
    </source>
</evidence>
<feature type="active site" description="Nucleophile" evidence="4">
    <location>
        <position position="85"/>
    </location>
</feature>
<dbReference type="InterPro" id="IPR042214">
    <property type="entry name" value="TruD_catalytic"/>
</dbReference>
<dbReference type="PROSITE" id="PS50984">
    <property type="entry name" value="TRUD"/>
    <property type="match status" value="1"/>
</dbReference>
<dbReference type="OrthoDB" id="1550679at2"/>